<dbReference type="InterPro" id="IPR003337">
    <property type="entry name" value="Trehalose_PPase"/>
</dbReference>
<comment type="caution">
    <text evidence="5">The sequence shown here is derived from an EMBL/GenBank/DDBJ whole genome shotgun (WGS) entry which is preliminary data.</text>
</comment>
<comment type="pathway">
    <text evidence="1 4">Glycan biosynthesis; trehalose biosynthesis.</text>
</comment>
<dbReference type="InterPro" id="IPR023214">
    <property type="entry name" value="HAD_sf"/>
</dbReference>
<keyword evidence="4" id="KW-0460">Magnesium</keyword>
<dbReference type="Pfam" id="PF02358">
    <property type="entry name" value="Trehalose_PPase"/>
    <property type="match status" value="1"/>
</dbReference>
<gene>
    <name evidence="5" type="ORF">JM93_02600</name>
</gene>
<evidence type="ECO:0000256" key="1">
    <source>
        <dbReference type="ARBA" id="ARBA00005199"/>
    </source>
</evidence>
<evidence type="ECO:0000256" key="2">
    <source>
        <dbReference type="ARBA" id="ARBA00008770"/>
    </source>
</evidence>
<name>A0A562T2B0_9HYPH</name>
<dbReference type="UniPathway" id="UPA00299"/>
<keyword evidence="4" id="KW-0479">Metal-binding</keyword>
<accession>A0A562T2B0</accession>
<dbReference type="RefSeq" id="WP_145343865.1">
    <property type="nucleotide sequence ID" value="NZ_SMLY01000035.1"/>
</dbReference>
<proteinExistence type="inferred from homology"/>
<dbReference type="PANTHER" id="PTHR43768:SF3">
    <property type="entry name" value="TREHALOSE 6-PHOSPHATE PHOSPHATASE"/>
    <property type="match status" value="1"/>
</dbReference>
<sequence>MGVPPLSTNIALFLDFDGTLVELAPRPEDVAVPAGTPVVLRNWLDQLEGAVAIVSGRPIDEIDAFLAPCKFPAAGLHGLQHRWEQEGIVERDTPDIGLLKLKELVLSSGLIGEDILLEDKDAAFAVHYRAAPVREPDVRALMGQLVKKFPALHLVEGKMVVEAKPKARDKGKAVQDFMKILPFRGKTPIFVGDDVTDEDGMAAAEQAGGYGIKVGAGPTCARYRLQDVAAVYEWLAKK</sequence>
<protein>
    <recommendedName>
        <fullName evidence="4">Trehalose 6-phosphate phosphatase</fullName>
        <ecNumber evidence="4">3.1.3.12</ecNumber>
    </recommendedName>
</protein>
<keyword evidence="3 4" id="KW-0378">Hydrolase</keyword>
<dbReference type="InterPro" id="IPR044651">
    <property type="entry name" value="OTSB-like"/>
</dbReference>
<dbReference type="GO" id="GO:0005992">
    <property type="term" value="P:trehalose biosynthetic process"/>
    <property type="evidence" value="ECO:0007669"/>
    <property type="project" value="UniProtKB-UniPathway"/>
</dbReference>
<dbReference type="Proteomes" id="UP000320593">
    <property type="component" value="Unassembled WGS sequence"/>
</dbReference>
<organism evidence="5 6">
    <name type="scientific">Roseibium hamelinense</name>
    <dbReference type="NCBI Taxonomy" id="150831"/>
    <lineage>
        <taxon>Bacteria</taxon>
        <taxon>Pseudomonadati</taxon>
        <taxon>Pseudomonadota</taxon>
        <taxon>Alphaproteobacteria</taxon>
        <taxon>Hyphomicrobiales</taxon>
        <taxon>Stappiaceae</taxon>
        <taxon>Roseibium</taxon>
    </lineage>
</organism>
<evidence type="ECO:0000313" key="5">
    <source>
        <dbReference type="EMBL" id="TWI87358.1"/>
    </source>
</evidence>
<dbReference type="OrthoDB" id="9814913at2"/>
<evidence type="ECO:0000256" key="3">
    <source>
        <dbReference type="ARBA" id="ARBA00022801"/>
    </source>
</evidence>
<dbReference type="SUPFAM" id="SSF56784">
    <property type="entry name" value="HAD-like"/>
    <property type="match status" value="1"/>
</dbReference>
<comment type="catalytic activity">
    <reaction evidence="4">
        <text>alpha,alpha-trehalose 6-phosphate + H2O = alpha,alpha-trehalose + phosphate</text>
        <dbReference type="Rhea" id="RHEA:23420"/>
        <dbReference type="ChEBI" id="CHEBI:15377"/>
        <dbReference type="ChEBI" id="CHEBI:16551"/>
        <dbReference type="ChEBI" id="CHEBI:43474"/>
        <dbReference type="ChEBI" id="CHEBI:58429"/>
        <dbReference type="EC" id="3.1.3.12"/>
    </reaction>
</comment>
<dbReference type="EC" id="3.1.3.12" evidence="4"/>
<dbReference type="NCBIfam" id="TIGR01484">
    <property type="entry name" value="HAD-SF-IIB"/>
    <property type="match status" value="1"/>
</dbReference>
<comment type="cofactor">
    <cofactor evidence="4">
        <name>Mg(2+)</name>
        <dbReference type="ChEBI" id="CHEBI:18420"/>
    </cofactor>
</comment>
<dbReference type="AlphaFoldDB" id="A0A562T2B0"/>
<dbReference type="GO" id="GO:0046872">
    <property type="term" value="F:metal ion binding"/>
    <property type="evidence" value="ECO:0007669"/>
    <property type="project" value="UniProtKB-KW"/>
</dbReference>
<comment type="function">
    <text evidence="4">Removes the phosphate from trehalose 6-phosphate to produce free trehalose.</text>
</comment>
<reference evidence="5 6" key="1">
    <citation type="submission" date="2019-07" db="EMBL/GenBank/DDBJ databases">
        <title>Genomic Encyclopedia of Archaeal and Bacterial Type Strains, Phase II (KMG-II): from individual species to whole genera.</title>
        <authorList>
            <person name="Goeker M."/>
        </authorList>
    </citation>
    <scope>NUCLEOTIDE SEQUENCE [LARGE SCALE GENOMIC DNA]</scope>
    <source>
        <strain evidence="5 6">ATCC BAA-252</strain>
    </source>
</reference>
<dbReference type="InterPro" id="IPR036412">
    <property type="entry name" value="HAD-like_sf"/>
</dbReference>
<dbReference type="EMBL" id="VLLF01000005">
    <property type="protein sequence ID" value="TWI87358.1"/>
    <property type="molecule type" value="Genomic_DNA"/>
</dbReference>
<evidence type="ECO:0000256" key="4">
    <source>
        <dbReference type="RuleBase" id="RU361117"/>
    </source>
</evidence>
<keyword evidence="6" id="KW-1185">Reference proteome</keyword>
<dbReference type="CDD" id="cd01627">
    <property type="entry name" value="HAD_TPP"/>
    <property type="match status" value="1"/>
</dbReference>
<dbReference type="PANTHER" id="PTHR43768">
    <property type="entry name" value="TREHALOSE 6-PHOSPHATE PHOSPHATASE"/>
    <property type="match status" value="1"/>
</dbReference>
<dbReference type="NCBIfam" id="TIGR00685">
    <property type="entry name" value="T6PP"/>
    <property type="match status" value="1"/>
</dbReference>
<dbReference type="Gene3D" id="3.40.50.1000">
    <property type="entry name" value="HAD superfamily/HAD-like"/>
    <property type="match status" value="1"/>
</dbReference>
<dbReference type="Gene3D" id="3.30.70.1020">
    <property type="entry name" value="Trehalose-6-phosphate phosphatase related protein, domain 2"/>
    <property type="match status" value="1"/>
</dbReference>
<comment type="similarity">
    <text evidence="2 4">Belongs to the trehalose phosphatase family.</text>
</comment>
<dbReference type="InterPro" id="IPR006379">
    <property type="entry name" value="HAD-SF_hydro_IIB"/>
</dbReference>
<evidence type="ECO:0000313" key="6">
    <source>
        <dbReference type="Proteomes" id="UP000320593"/>
    </source>
</evidence>
<dbReference type="GO" id="GO:0004805">
    <property type="term" value="F:trehalose-phosphatase activity"/>
    <property type="evidence" value="ECO:0007669"/>
    <property type="project" value="UniProtKB-EC"/>
</dbReference>